<evidence type="ECO:0000313" key="2">
    <source>
        <dbReference type="EMBL" id="KAF0900444.1"/>
    </source>
</evidence>
<comment type="caution">
    <text evidence="2">The sequence shown here is derived from an EMBL/GenBank/DDBJ whole genome shotgun (WGS) entry which is preliminary data.</text>
</comment>
<name>A0A6G1CL11_9ORYZ</name>
<feature type="compositionally biased region" description="Basic and acidic residues" evidence="1">
    <location>
        <begin position="18"/>
        <end position="33"/>
    </location>
</feature>
<dbReference type="Proteomes" id="UP000479710">
    <property type="component" value="Unassembled WGS sequence"/>
</dbReference>
<organism evidence="2 3">
    <name type="scientific">Oryza meyeriana var. granulata</name>
    <dbReference type="NCBI Taxonomy" id="110450"/>
    <lineage>
        <taxon>Eukaryota</taxon>
        <taxon>Viridiplantae</taxon>
        <taxon>Streptophyta</taxon>
        <taxon>Embryophyta</taxon>
        <taxon>Tracheophyta</taxon>
        <taxon>Spermatophyta</taxon>
        <taxon>Magnoliopsida</taxon>
        <taxon>Liliopsida</taxon>
        <taxon>Poales</taxon>
        <taxon>Poaceae</taxon>
        <taxon>BOP clade</taxon>
        <taxon>Oryzoideae</taxon>
        <taxon>Oryzeae</taxon>
        <taxon>Oryzinae</taxon>
        <taxon>Oryza</taxon>
        <taxon>Oryza meyeriana</taxon>
    </lineage>
</organism>
<reference evidence="2 3" key="1">
    <citation type="submission" date="2019-11" db="EMBL/GenBank/DDBJ databases">
        <title>Whole genome sequence of Oryza granulata.</title>
        <authorList>
            <person name="Li W."/>
        </authorList>
    </citation>
    <scope>NUCLEOTIDE SEQUENCE [LARGE SCALE GENOMIC DNA]</scope>
    <source>
        <strain evidence="3">cv. Menghai</strain>
        <tissue evidence="2">Leaf</tissue>
    </source>
</reference>
<feature type="region of interest" description="Disordered" evidence="1">
    <location>
        <begin position="1"/>
        <end position="33"/>
    </location>
</feature>
<feature type="non-terminal residue" evidence="2">
    <location>
        <position position="82"/>
    </location>
</feature>
<evidence type="ECO:0000313" key="3">
    <source>
        <dbReference type="Proteomes" id="UP000479710"/>
    </source>
</evidence>
<gene>
    <name evidence="2" type="ORF">E2562_031865</name>
</gene>
<protein>
    <submittedName>
        <fullName evidence="2">Uncharacterized protein</fullName>
    </submittedName>
</protein>
<proteinExistence type="predicted"/>
<keyword evidence="3" id="KW-1185">Reference proteome</keyword>
<evidence type="ECO:0000256" key="1">
    <source>
        <dbReference type="SAM" id="MobiDB-lite"/>
    </source>
</evidence>
<accession>A0A6G1CL11</accession>
<dbReference type="EMBL" id="SPHZ02000009">
    <property type="protein sequence ID" value="KAF0900444.1"/>
    <property type="molecule type" value="Genomic_DNA"/>
</dbReference>
<dbReference type="AlphaFoldDB" id="A0A6G1CL11"/>
<sequence>MADRSQAVYDGSGSAECGHMEMKDSDGDGDGGRRQGRVCGAWCLLRVEDRVALTTGMGTLLVAGSGLGAAFQWSRAVLAWWR</sequence>